<comment type="caution">
    <text evidence="2">The sequence shown here is derived from an EMBL/GenBank/DDBJ whole genome shotgun (WGS) entry which is preliminary data.</text>
</comment>
<dbReference type="EMBL" id="CABITT030000007">
    <property type="protein sequence ID" value="VVB10234.1"/>
    <property type="molecule type" value="Genomic_DNA"/>
</dbReference>
<dbReference type="InterPro" id="IPR001810">
    <property type="entry name" value="F-box_dom"/>
</dbReference>
<protein>
    <recommendedName>
        <fullName evidence="1">F-box domain-containing protein</fullName>
    </recommendedName>
</protein>
<dbReference type="InterPro" id="IPR036047">
    <property type="entry name" value="F-box-like_dom_sf"/>
</dbReference>
<sequence length="163" mass="18887">MTTLTKKRTKTTWRDLPPELAIEILSRVPLSKIPLLSTTSKTLDGYVKSRAIYKHWSKISRSEPVLHVSLSEYLHQSRWFLLSKKPLEKEFILRPLPAFSPIPMSLMNSFVGIGSRIFSIGGSEILVGKWRIYGRRMCLVRRDKFGMRKLRLKDVKKERFGGP</sequence>
<name>A0A565C9G4_9BRAS</name>
<evidence type="ECO:0000259" key="1">
    <source>
        <dbReference type="Pfam" id="PF00646"/>
    </source>
</evidence>
<feature type="domain" description="F-box" evidence="1">
    <location>
        <begin position="13"/>
        <end position="43"/>
    </location>
</feature>
<dbReference type="AlphaFoldDB" id="A0A565C9G4"/>
<accession>A0A565C9G4</accession>
<dbReference type="Pfam" id="PF00646">
    <property type="entry name" value="F-box"/>
    <property type="match status" value="1"/>
</dbReference>
<evidence type="ECO:0000313" key="3">
    <source>
        <dbReference type="Proteomes" id="UP000489600"/>
    </source>
</evidence>
<reference evidence="2" key="1">
    <citation type="submission" date="2019-07" db="EMBL/GenBank/DDBJ databases">
        <authorList>
            <person name="Dittberner H."/>
        </authorList>
    </citation>
    <scope>NUCLEOTIDE SEQUENCE [LARGE SCALE GENOMIC DNA]</scope>
</reference>
<keyword evidence="3" id="KW-1185">Reference proteome</keyword>
<proteinExistence type="predicted"/>
<gene>
    <name evidence="2" type="ORF">ANE_LOCUS20678</name>
</gene>
<dbReference type="SUPFAM" id="SSF81383">
    <property type="entry name" value="F-box domain"/>
    <property type="match status" value="1"/>
</dbReference>
<dbReference type="Proteomes" id="UP000489600">
    <property type="component" value="Unassembled WGS sequence"/>
</dbReference>
<organism evidence="2 3">
    <name type="scientific">Arabis nemorensis</name>
    <dbReference type="NCBI Taxonomy" id="586526"/>
    <lineage>
        <taxon>Eukaryota</taxon>
        <taxon>Viridiplantae</taxon>
        <taxon>Streptophyta</taxon>
        <taxon>Embryophyta</taxon>
        <taxon>Tracheophyta</taxon>
        <taxon>Spermatophyta</taxon>
        <taxon>Magnoliopsida</taxon>
        <taxon>eudicotyledons</taxon>
        <taxon>Gunneridae</taxon>
        <taxon>Pentapetalae</taxon>
        <taxon>rosids</taxon>
        <taxon>malvids</taxon>
        <taxon>Brassicales</taxon>
        <taxon>Brassicaceae</taxon>
        <taxon>Arabideae</taxon>
        <taxon>Arabis</taxon>
    </lineage>
</organism>
<evidence type="ECO:0000313" key="2">
    <source>
        <dbReference type="EMBL" id="VVB10234.1"/>
    </source>
</evidence>